<dbReference type="AlphaFoldDB" id="A0A812R174"/>
<evidence type="ECO:0000313" key="2">
    <source>
        <dbReference type="Proteomes" id="UP000604046"/>
    </source>
</evidence>
<reference evidence="1" key="1">
    <citation type="submission" date="2021-02" db="EMBL/GenBank/DDBJ databases">
        <authorList>
            <person name="Dougan E. K."/>
            <person name="Rhodes N."/>
            <person name="Thang M."/>
            <person name="Chan C."/>
        </authorList>
    </citation>
    <scope>NUCLEOTIDE SEQUENCE</scope>
</reference>
<evidence type="ECO:0000313" key="1">
    <source>
        <dbReference type="EMBL" id="CAE7413416.1"/>
    </source>
</evidence>
<gene>
    <name evidence="1" type="ORF">SNAT2548_LOCUS22486</name>
</gene>
<sequence>MSRDADLATEIGKQGIMRREILAGTSLDNLTLWQSCRDVALADCCRLGRLRVNDGQGSCRCANSSTAGGEKRLAAICSLRWQVCSVLQKESCCSTTPASLLVAFGNSSASGFASHCACANATFAGLTQEAVEGRCARELKGTCSGTSLFFKPLANVSARIGHKHFHNDGGTHFWSFASGGCPSAASLHFTPPVREGRDYVLRVEARPSLQPESTKAAPALRLTIGNSSFAMPVRAQPKQPKGRYQWLEHQFRGLSEAPKIWLHMEPGNCVDVGRIQMATCAERLKALGKYLYRNRRKCI</sequence>
<organism evidence="1 2">
    <name type="scientific">Symbiodinium natans</name>
    <dbReference type="NCBI Taxonomy" id="878477"/>
    <lineage>
        <taxon>Eukaryota</taxon>
        <taxon>Sar</taxon>
        <taxon>Alveolata</taxon>
        <taxon>Dinophyceae</taxon>
        <taxon>Suessiales</taxon>
        <taxon>Symbiodiniaceae</taxon>
        <taxon>Symbiodinium</taxon>
    </lineage>
</organism>
<name>A0A812R174_9DINO</name>
<comment type="caution">
    <text evidence="1">The sequence shown here is derived from an EMBL/GenBank/DDBJ whole genome shotgun (WGS) entry which is preliminary data.</text>
</comment>
<keyword evidence="2" id="KW-1185">Reference proteome</keyword>
<protein>
    <submittedName>
        <fullName evidence="1">Uncharacterized protein</fullName>
    </submittedName>
</protein>
<dbReference type="EMBL" id="CAJNDS010002290">
    <property type="protein sequence ID" value="CAE7413416.1"/>
    <property type="molecule type" value="Genomic_DNA"/>
</dbReference>
<accession>A0A812R174</accession>
<dbReference type="Proteomes" id="UP000604046">
    <property type="component" value="Unassembled WGS sequence"/>
</dbReference>
<proteinExistence type="predicted"/>